<dbReference type="Pfam" id="PF23867">
    <property type="entry name" value="Mmc1_N"/>
    <property type="match status" value="1"/>
</dbReference>
<evidence type="ECO:0000313" key="3">
    <source>
        <dbReference type="Proteomes" id="UP000749309"/>
    </source>
</evidence>
<feature type="region of interest" description="Disordered" evidence="1">
    <location>
        <begin position="31"/>
        <end position="51"/>
    </location>
</feature>
<evidence type="ECO:0000256" key="1">
    <source>
        <dbReference type="SAM" id="MobiDB-lite"/>
    </source>
</evidence>
<dbReference type="Proteomes" id="UP000749309">
    <property type="component" value="Unassembled WGS sequence"/>
</dbReference>
<name>A0A9P4YGK9_9EURO</name>
<comment type="caution">
    <text evidence="2">The sequence shown here is derived from an EMBL/GenBank/DDBJ whole genome shotgun (WGS) entry which is preliminary data.</text>
</comment>
<sequence length="316" mass="34393">MPGKYHVSLIQRTPLLARRLFFCPSCSQIRQLSSSGPASTPRSTIKRSASTLPGSSIVSATKNIPEKFQELYKALEELKNTSGNHVDLSRLELAQRGIETENPLIRIAVFGLGGTQTSARLVRLLLADPLGPKEAWEDHLDSRANHDSGSFLIRYGDKYAVSSGNSLLPTVSIPSNLLRKANLEILMSPLDTGELGPVKAVFQAPLNKAPENGNGDVSFIDIDRAEVALHKFRESAQNATAYQEGWDGSRIQPIIDWLAAVPTDQAVSPDIRHLLDSVLNETESKIKQHEKKTLADVQASSVPDETKLSGARAGKV</sequence>
<dbReference type="AlphaFoldDB" id="A0A9P4YGK9"/>
<accession>A0A9P4YGK9</accession>
<dbReference type="PANTHER" id="PTHR38644">
    <property type="entry name" value="EXPRESSED PROTEIN"/>
    <property type="match status" value="1"/>
</dbReference>
<evidence type="ECO:0000313" key="2">
    <source>
        <dbReference type="EMBL" id="KAF3894169.1"/>
    </source>
</evidence>
<dbReference type="PANTHER" id="PTHR38644:SF1">
    <property type="entry name" value="EXPRESSED PROTEIN"/>
    <property type="match status" value="1"/>
</dbReference>
<proteinExistence type="predicted"/>
<protein>
    <submittedName>
        <fullName evidence="2">Uncharacterized protein</fullName>
    </submittedName>
</protein>
<gene>
    <name evidence="2" type="ORF">GY632_3882</name>
</gene>
<organism evidence="2 3">
    <name type="scientific">Trichophyton interdigitale</name>
    <dbReference type="NCBI Taxonomy" id="101480"/>
    <lineage>
        <taxon>Eukaryota</taxon>
        <taxon>Fungi</taxon>
        <taxon>Dikarya</taxon>
        <taxon>Ascomycota</taxon>
        <taxon>Pezizomycotina</taxon>
        <taxon>Eurotiomycetes</taxon>
        <taxon>Eurotiomycetidae</taxon>
        <taxon>Onygenales</taxon>
        <taxon>Arthrodermataceae</taxon>
        <taxon>Trichophyton</taxon>
    </lineage>
</organism>
<reference evidence="2" key="1">
    <citation type="submission" date="2020-03" db="EMBL/GenBank/DDBJ databases">
        <title>Whole Genome Sequence of Trichophyton interdigitale from India.</title>
        <authorList>
            <person name="Kumar P."/>
        </authorList>
    </citation>
    <scope>NUCLEOTIDE SEQUENCE</scope>
    <source>
        <strain evidence="2">UCMS-IGIB-CI14</strain>
    </source>
</reference>
<dbReference type="EMBL" id="JAAQVJ010000121">
    <property type="protein sequence ID" value="KAF3894169.1"/>
    <property type="molecule type" value="Genomic_DNA"/>
</dbReference>
<feature type="region of interest" description="Disordered" evidence="1">
    <location>
        <begin position="289"/>
        <end position="316"/>
    </location>
</feature>